<dbReference type="Gene3D" id="3.40.50.720">
    <property type="entry name" value="NAD(P)-binding Rossmann-like Domain"/>
    <property type="match status" value="1"/>
</dbReference>
<evidence type="ECO:0000259" key="1">
    <source>
        <dbReference type="Pfam" id="PF01370"/>
    </source>
</evidence>
<organism evidence="2 3">
    <name type="scientific">Xylaria hypoxylon</name>
    <dbReference type="NCBI Taxonomy" id="37992"/>
    <lineage>
        <taxon>Eukaryota</taxon>
        <taxon>Fungi</taxon>
        <taxon>Dikarya</taxon>
        <taxon>Ascomycota</taxon>
        <taxon>Pezizomycotina</taxon>
        <taxon>Sordariomycetes</taxon>
        <taxon>Xylariomycetidae</taxon>
        <taxon>Xylariales</taxon>
        <taxon>Xylariaceae</taxon>
        <taxon>Xylaria</taxon>
    </lineage>
</organism>
<proteinExistence type="predicted"/>
<evidence type="ECO:0000313" key="2">
    <source>
        <dbReference type="EMBL" id="TGJ82682.1"/>
    </source>
</evidence>
<dbReference type="PANTHER" id="PTHR10491">
    <property type="entry name" value="DTDP-4-DEHYDRORHAMNOSE REDUCTASE"/>
    <property type="match status" value="1"/>
</dbReference>
<reference evidence="2 3" key="1">
    <citation type="submission" date="2019-03" db="EMBL/GenBank/DDBJ databases">
        <title>Draft genome sequence of Xylaria hypoxylon DSM 108379, a ubiquitous saprotrophic-parasitic fungi on hardwood.</title>
        <authorList>
            <person name="Buettner E."/>
            <person name="Leonhardt S."/>
            <person name="Gebauer A.M."/>
            <person name="Liers C."/>
            <person name="Hofrichter M."/>
            <person name="Kellner H."/>
        </authorList>
    </citation>
    <scope>NUCLEOTIDE SEQUENCE [LARGE SCALE GENOMIC DNA]</scope>
    <source>
        <strain evidence="2 3">DSM 108379</strain>
    </source>
</reference>
<keyword evidence="3" id="KW-1185">Reference proteome</keyword>
<evidence type="ECO:0000313" key="3">
    <source>
        <dbReference type="Proteomes" id="UP000297716"/>
    </source>
</evidence>
<dbReference type="Pfam" id="PF01370">
    <property type="entry name" value="Epimerase"/>
    <property type="match status" value="1"/>
</dbReference>
<dbReference type="GO" id="GO:0048269">
    <property type="term" value="C:methionine adenosyltransferase complex"/>
    <property type="evidence" value="ECO:0007669"/>
    <property type="project" value="TreeGrafter"/>
</dbReference>
<dbReference type="EMBL" id="SKBN01000119">
    <property type="protein sequence ID" value="TGJ82682.1"/>
    <property type="molecule type" value="Genomic_DNA"/>
</dbReference>
<dbReference type="STRING" id="37992.A0A4Z0Z223"/>
<dbReference type="CDD" id="cd05254">
    <property type="entry name" value="dTDP_HR_like_SDR_e"/>
    <property type="match status" value="1"/>
</dbReference>
<dbReference type="GO" id="GO:0048270">
    <property type="term" value="F:methionine adenosyltransferase regulator activity"/>
    <property type="evidence" value="ECO:0007669"/>
    <property type="project" value="TreeGrafter"/>
</dbReference>
<dbReference type="InterPro" id="IPR001509">
    <property type="entry name" value="Epimerase_deHydtase"/>
</dbReference>
<feature type="domain" description="NAD-dependent epimerase/dehydratase" evidence="1">
    <location>
        <begin position="2"/>
        <end position="119"/>
    </location>
</feature>
<dbReference type="Proteomes" id="UP000297716">
    <property type="component" value="Unassembled WGS sequence"/>
</dbReference>
<sequence>MEDREAVKAELDKVKPTHVLNCAGCTGRPNVDWCEDHKEETMRSNGIGTLNLTDCCSIAGVHCTVFATGCIYHYDEAHPIGGPGYTETDLANFKGSFYSETKGHVEEIMKYYTNCLILRLRMPVSDDLHPRNFVTKISKYERVVDIPNSNTILTDLLPASVLMAEHKETGIYNFTNPGAISHNEVLSLFRDIIRPDFTWKNFTVEEQAKVIKAGRSNCLLDTAKLEAKLNEYGYVVPEIHEAYKQCFERMKVAGVK</sequence>
<gene>
    <name evidence="2" type="ORF">E0Z10_g6087</name>
</gene>
<accession>A0A4Z0Z223</accession>
<dbReference type="SUPFAM" id="SSF51735">
    <property type="entry name" value="NAD(P)-binding Rossmann-fold domains"/>
    <property type="match status" value="1"/>
</dbReference>
<protein>
    <recommendedName>
        <fullName evidence="1">NAD-dependent epimerase/dehydratase domain-containing protein</fullName>
    </recommendedName>
</protein>
<dbReference type="OrthoDB" id="16464at2759"/>
<dbReference type="GO" id="GO:0006556">
    <property type="term" value="P:S-adenosylmethionine biosynthetic process"/>
    <property type="evidence" value="ECO:0007669"/>
    <property type="project" value="TreeGrafter"/>
</dbReference>
<dbReference type="PANTHER" id="PTHR10491:SF4">
    <property type="entry name" value="METHIONINE ADENOSYLTRANSFERASE 2 SUBUNIT BETA"/>
    <property type="match status" value="1"/>
</dbReference>
<comment type="caution">
    <text evidence="2">The sequence shown here is derived from an EMBL/GenBank/DDBJ whole genome shotgun (WGS) entry which is preliminary data.</text>
</comment>
<dbReference type="AlphaFoldDB" id="A0A4Z0Z223"/>
<name>A0A4Z0Z223_9PEZI</name>
<dbReference type="InterPro" id="IPR005913">
    <property type="entry name" value="dTDP_dehydrorham_reduct"/>
</dbReference>
<dbReference type="InterPro" id="IPR036291">
    <property type="entry name" value="NAD(P)-bd_dom_sf"/>
</dbReference>